<dbReference type="Proteomes" id="UP000283850">
    <property type="component" value="Unassembled WGS sequence"/>
</dbReference>
<organism evidence="2 3">
    <name type="scientific">Bacteroides intestinalis</name>
    <dbReference type="NCBI Taxonomy" id="329854"/>
    <lineage>
        <taxon>Bacteria</taxon>
        <taxon>Pseudomonadati</taxon>
        <taxon>Bacteroidota</taxon>
        <taxon>Bacteroidia</taxon>
        <taxon>Bacteroidales</taxon>
        <taxon>Bacteroidaceae</taxon>
        <taxon>Bacteroides</taxon>
    </lineage>
</organism>
<evidence type="ECO:0000313" key="2">
    <source>
        <dbReference type="EMBL" id="RGV56245.1"/>
    </source>
</evidence>
<dbReference type="InterPro" id="IPR021638">
    <property type="entry name" value="DUF3244"/>
</dbReference>
<feature type="chain" id="PRO_5019345765" evidence="1">
    <location>
        <begin position="20"/>
        <end position="118"/>
    </location>
</feature>
<evidence type="ECO:0000256" key="1">
    <source>
        <dbReference type="SAM" id="SignalP"/>
    </source>
</evidence>
<comment type="caution">
    <text evidence="2">The sequence shown here is derived from an EMBL/GenBank/DDBJ whole genome shotgun (WGS) entry which is preliminary data.</text>
</comment>
<dbReference type="Gene3D" id="2.60.40.3080">
    <property type="match status" value="1"/>
</dbReference>
<keyword evidence="1" id="KW-0732">Signal</keyword>
<name>A0A412YFQ1_9BACE</name>
<dbReference type="EMBL" id="QRZF01000003">
    <property type="protein sequence ID" value="RGV56245.1"/>
    <property type="molecule type" value="Genomic_DNA"/>
</dbReference>
<accession>A0A412YFQ1</accession>
<dbReference type="Pfam" id="PF11589">
    <property type="entry name" value="DUF3244"/>
    <property type="match status" value="1"/>
</dbReference>
<evidence type="ECO:0000313" key="3">
    <source>
        <dbReference type="Proteomes" id="UP000283850"/>
    </source>
</evidence>
<dbReference type="RefSeq" id="WP_022391651.1">
    <property type="nucleotide sequence ID" value="NZ_QRZF01000003.1"/>
</dbReference>
<sequence>MKRLLFILISSLFYMNCLAKEITIQLCKDNASDRIKDKRSLSVEPTATYDENIIRIYSNMTIENVSIVIKDQSDNVIYSNTSIVNSRCHTFEVFDLLKDGYILELKIGNDSFYGCFSN</sequence>
<reference evidence="2 3" key="1">
    <citation type="submission" date="2018-08" db="EMBL/GenBank/DDBJ databases">
        <title>A genome reference for cultivated species of the human gut microbiota.</title>
        <authorList>
            <person name="Zou Y."/>
            <person name="Xue W."/>
            <person name="Luo G."/>
        </authorList>
    </citation>
    <scope>NUCLEOTIDE SEQUENCE [LARGE SCALE GENOMIC DNA]</scope>
    <source>
        <strain evidence="2 3">AF14-32</strain>
    </source>
</reference>
<dbReference type="AlphaFoldDB" id="A0A412YFQ1"/>
<proteinExistence type="predicted"/>
<feature type="signal peptide" evidence="1">
    <location>
        <begin position="1"/>
        <end position="19"/>
    </location>
</feature>
<protein>
    <submittedName>
        <fullName evidence="2">DUF3244 domain-containing protein</fullName>
    </submittedName>
</protein>
<gene>
    <name evidence="2" type="ORF">DWW10_06060</name>
</gene>